<dbReference type="PANTHER" id="PTHR45641">
    <property type="entry name" value="TETRATRICOPEPTIDE REPEAT PROTEIN (AFU_ORTHOLOGUE AFUA_6G03870)"/>
    <property type="match status" value="1"/>
</dbReference>
<evidence type="ECO:0000256" key="3">
    <source>
        <dbReference type="SAM" id="MobiDB-lite"/>
    </source>
</evidence>
<comment type="caution">
    <text evidence="4">The sequence shown here is derived from an EMBL/GenBank/DDBJ whole genome shotgun (WGS) entry which is preliminary data.</text>
</comment>
<proteinExistence type="predicted"/>
<dbReference type="InterPro" id="IPR019734">
    <property type="entry name" value="TPR_rpt"/>
</dbReference>
<dbReference type="SMART" id="SM00028">
    <property type="entry name" value="TPR"/>
    <property type="match status" value="10"/>
</dbReference>
<sequence>MKTLHLVHASNGGPVSTVKMMAITSTWMGESSCWRTLSGPSRLQLMGCRSPTIRAVLEGKQKQSSSSSLLLFSNALYIQQRAIGPRQYAPKGFREAAGRAPMTFEFGEECNDLAKVAHQTKNYGDAISLYDRALTMRREKYGPIHVKCAATLHNIGRVFLDMREPGAAENALTEAAAIYEEVEGKQSLRYAESLALLALAYTHLNFLKEAEKAFRESIKIFRDVSYNHAANSWLPDNANTTAAAAALTEPQKHPLASAAHALADCAQLFLLQKEEHRAIAFLEEALEIRRFLYSRHNKYRPIIAQTLNKLCEVKKTINDATGAEMCINECLDICIATLGRDAPATAQATSSKAALLAARRQFREARRLYESSCQIYAKALGQDSVLYGMELVKLGRIEELCEAYITAQKTYERGIEILRAALGPQAPQLAEAYTFLASLLIKRQELDRGIQLLHDAVRLRKASNPKDPQLAFLYHKLGDAYAVRRESHAEAYFLLAIEQFRMNATIEPLQRTFLTDVLDDLGLLYLDFHHYTKAERCLREALNIRIEMLGETHATVAYSYSNFALLHLHREEVTECEKMCNLALDMYTKTARSNVLAQADVYTTYGQCCHLQKRYREAIEWHEKALNIRRTRGETCETATAESFNHIARVYISMKQYAQATRYLAEAKKIAFQFTAAFAQYLRQEVTKTEQQIPPMEEWTAEERAASASILSTPPMLTETNTKKEEESIEMPPSDDEMHTTTTKI</sequence>
<dbReference type="EMBL" id="NBCO01000042">
    <property type="protein sequence ID" value="ORC84676.1"/>
    <property type="molecule type" value="Genomic_DNA"/>
</dbReference>
<dbReference type="OrthoDB" id="5986190at2759"/>
<dbReference type="Pfam" id="PF13181">
    <property type="entry name" value="TPR_8"/>
    <property type="match status" value="1"/>
</dbReference>
<dbReference type="Proteomes" id="UP000192257">
    <property type="component" value="Unassembled WGS sequence"/>
</dbReference>
<evidence type="ECO:0000256" key="1">
    <source>
        <dbReference type="ARBA" id="ARBA00022737"/>
    </source>
</evidence>
<organism evidence="4 5">
    <name type="scientific">Trypanosoma theileri</name>
    <dbReference type="NCBI Taxonomy" id="67003"/>
    <lineage>
        <taxon>Eukaryota</taxon>
        <taxon>Discoba</taxon>
        <taxon>Euglenozoa</taxon>
        <taxon>Kinetoplastea</taxon>
        <taxon>Metakinetoplastina</taxon>
        <taxon>Trypanosomatida</taxon>
        <taxon>Trypanosomatidae</taxon>
        <taxon>Trypanosoma</taxon>
    </lineage>
</organism>
<dbReference type="InterPro" id="IPR011990">
    <property type="entry name" value="TPR-like_helical_dom_sf"/>
</dbReference>
<dbReference type="STRING" id="67003.A0A1X0NJ22"/>
<dbReference type="GeneID" id="39989725"/>
<dbReference type="FunFam" id="1.25.40.10:FF:001165">
    <property type="entry name" value="Predicted TPR repeat protein"/>
    <property type="match status" value="1"/>
</dbReference>
<gene>
    <name evidence="4" type="ORF">TM35_000421340</name>
</gene>
<dbReference type="SUPFAM" id="SSF48452">
    <property type="entry name" value="TPR-like"/>
    <property type="match status" value="4"/>
</dbReference>
<protein>
    <submittedName>
        <fullName evidence="4">Uncharacterized protein</fullName>
    </submittedName>
</protein>
<evidence type="ECO:0000313" key="4">
    <source>
        <dbReference type="EMBL" id="ORC84676.1"/>
    </source>
</evidence>
<evidence type="ECO:0000256" key="2">
    <source>
        <dbReference type="ARBA" id="ARBA00022803"/>
    </source>
</evidence>
<feature type="region of interest" description="Disordered" evidence="3">
    <location>
        <begin position="703"/>
        <end position="745"/>
    </location>
</feature>
<keyword evidence="2" id="KW-0802">TPR repeat</keyword>
<dbReference type="VEuPathDB" id="TriTrypDB:TM35_000421340"/>
<accession>A0A1X0NJ22</accession>
<keyword evidence="1" id="KW-0677">Repeat</keyword>
<name>A0A1X0NJ22_9TRYP</name>
<reference evidence="4 5" key="1">
    <citation type="submission" date="2017-03" db="EMBL/GenBank/DDBJ databases">
        <title>An alternative strategy for trypanosome survival in the mammalian bloodstream revealed through genome and transcriptome analysis of the ubiquitous bovine parasite Trypanosoma (Megatrypanum) theileri.</title>
        <authorList>
            <person name="Kelly S."/>
            <person name="Ivens A."/>
            <person name="Mott A."/>
            <person name="O'Neill E."/>
            <person name="Emms D."/>
            <person name="Macleod O."/>
            <person name="Voorheis P."/>
            <person name="Matthews J."/>
            <person name="Matthews K."/>
            <person name="Carrington M."/>
        </authorList>
    </citation>
    <scope>NUCLEOTIDE SEQUENCE [LARGE SCALE GENOMIC DNA]</scope>
    <source>
        <strain evidence="4">Edinburgh</strain>
    </source>
</reference>
<dbReference type="RefSeq" id="XP_028878742.1">
    <property type="nucleotide sequence ID" value="XM_029029945.1"/>
</dbReference>
<dbReference type="AlphaFoldDB" id="A0A1X0NJ22"/>
<dbReference type="Gene3D" id="1.25.40.10">
    <property type="entry name" value="Tetratricopeptide repeat domain"/>
    <property type="match status" value="4"/>
</dbReference>
<dbReference type="Pfam" id="PF13424">
    <property type="entry name" value="TPR_12"/>
    <property type="match status" value="3"/>
</dbReference>
<evidence type="ECO:0000313" key="5">
    <source>
        <dbReference type="Proteomes" id="UP000192257"/>
    </source>
</evidence>
<dbReference type="Pfam" id="PF13374">
    <property type="entry name" value="TPR_10"/>
    <property type="match status" value="2"/>
</dbReference>
<dbReference type="PANTHER" id="PTHR45641:SF18">
    <property type="entry name" value="TETRATRICOPEPTIDE REPEAT FAMILY PROTEIN"/>
    <property type="match status" value="1"/>
</dbReference>
<keyword evidence="5" id="KW-1185">Reference proteome</keyword>